<dbReference type="SUPFAM" id="SSF48452">
    <property type="entry name" value="TPR-like"/>
    <property type="match status" value="1"/>
</dbReference>
<evidence type="ECO:0000256" key="12">
    <source>
        <dbReference type="SAM" id="Coils"/>
    </source>
</evidence>
<keyword evidence="4" id="KW-1003">Cell membrane</keyword>
<keyword evidence="7" id="KW-0418">Kinase</keyword>
<comment type="catalytic activity">
    <reaction evidence="1">
        <text>ATP + protein L-histidine = ADP + protein N-phospho-L-histidine.</text>
        <dbReference type="EC" id="2.7.13.3"/>
    </reaction>
</comment>
<keyword evidence="9" id="KW-0902">Two-component regulatory system</keyword>
<evidence type="ECO:0000256" key="5">
    <source>
        <dbReference type="ARBA" id="ARBA00022679"/>
    </source>
</evidence>
<keyword evidence="6 13" id="KW-0812">Transmembrane</keyword>
<evidence type="ECO:0000256" key="2">
    <source>
        <dbReference type="ARBA" id="ARBA00004651"/>
    </source>
</evidence>
<gene>
    <name evidence="15" type="ORF">D1013_11255</name>
</gene>
<keyword evidence="12" id="KW-0175">Coiled coil</keyword>
<name>A0A3G2L6L0_9FLAO</name>
<dbReference type="InterPro" id="IPR050482">
    <property type="entry name" value="Sensor_HK_TwoCompSys"/>
</dbReference>
<dbReference type="CDD" id="cd16917">
    <property type="entry name" value="HATPase_UhpB-NarQ-NarX-like"/>
    <property type="match status" value="1"/>
</dbReference>
<dbReference type="InterPro" id="IPR005467">
    <property type="entry name" value="His_kinase_dom"/>
</dbReference>
<dbReference type="PRINTS" id="PR00344">
    <property type="entry name" value="BCTRLSENSOR"/>
</dbReference>
<protein>
    <recommendedName>
        <fullName evidence="3">histidine kinase</fullName>
        <ecNumber evidence="3">2.7.13.3</ecNumber>
    </recommendedName>
</protein>
<dbReference type="PANTHER" id="PTHR24421:SF37">
    <property type="entry name" value="SENSOR HISTIDINE KINASE NARS"/>
    <property type="match status" value="1"/>
</dbReference>
<dbReference type="GO" id="GO:0004673">
    <property type="term" value="F:protein histidine kinase activity"/>
    <property type="evidence" value="ECO:0007669"/>
    <property type="project" value="UniProtKB-EC"/>
</dbReference>
<keyword evidence="5" id="KW-0808">Transferase</keyword>
<keyword evidence="16" id="KW-1185">Reference proteome</keyword>
<evidence type="ECO:0000313" key="16">
    <source>
        <dbReference type="Proteomes" id="UP000276309"/>
    </source>
</evidence>
<dbReference type="KEGG" id="emar:D1013_11255"/>
<keyword evidence="8 13" id="KW-1133">Transmembrane helix</keyword>
<evidence type="ECO:0000256" key="8">
    <source>
        <dbReference type="ARBA" id="ARBA00022989"/>
    </source>
</evidence>
<dbReference type="InterPro" id="IPR036890">
    <property type="entry name" value="HATPase_C_sf"/>
</dbReference>
<evidence type="ECO:0000256" key="10">
    <source>
        <dbReference type="ARBA" id="ARBA00023136"/>
    </source>
</evidence>
<dbReference type="PROSITE" id="PS51257">
    <property type="entry name" value="PROKAR_LIPOPROTEIN"/>
    <property type="match status" value="1"/>
</dbReference>
<dbReference type="SMART" id="SM00028">
    <property type="entry name" value="TPR"/>
    <property type="match status" value="5"/>
</dbReference>
<dbReference type="Gene3D" id="3.30.565.10">
    <property type="entry name" value="Histidine kinase-like ATPase, C-terminal domain"/>
    <property type="match status" value="1"/>
</dbReference>
<organism evidence="15 16">
    <name type="scientific">Euzebyella marina</name>
    <dbReference type="NCBI Taxonomy" id="1761453"/>
    <lineage>
        <taxon>Bacteria</taxon>
        <taxon>Pseudomonadati</taxon>
        <taxon>Bacteroidota</taxon>
        <taxon>Flavobacteriia</taxon>
        <taxon>Flavobacteriales</taxon>
        <taxon>Flavobacteriaceae</taxon>
        <taxon>Euzebyella</taxon>
    </lineage>
</organism>
<feature type="repeat" description="TPR" evidence="11">
    <location>
        <begin position="245"/>
        <end position="278"/>
    </location>
</feature>
<dbReference type="EC" id="2.7.13.3" evidence="3"/>
<evidence type="ECO:0000256" key="11">
    <source>
        <dbReference type="PROSITE-ProRule" id="PRU00339"/>
    </source>
</evidence>
<evidence type="ECO:0000256" key="1">
    <source>
        <dbReference type="ARBA" id="ARBA00000085"/>
    </source>
</evidence>
<dbReference type="SUPFAM" id="SSF55874">
    <property type="entry name" value="ATPase domain of HSP90 chaperone/DNA topoisomerase II/histidine kinase"/>
    <property type="match status" value="1"/>
</dbReference>
<evidence type="ECO:0000256" key="6">
    <source>
        <dbReference type="ARBA" id="ARBA00022692"/>
    </source>
</evidence>
<sequence length="696" mass="79952">MLKKYIIYKSFFLICFTAVFFALFSCNSKSGVNSKNFENQVLLDSINLWIDSSRNSGFSDSIRQEYLNKAEQNCKEIGNDSTQRRLISRISFAYSRIPDSANFRRTNKLVLQLSEEANDSIRGAEAHWDLAIFFNNEAFPDSAYYHFSKAQKIYENLKKDFESARMLYNMARTQATVRDYTGSEINTIRAIELLKPLNQNKHLFYNYSNLGSVTKELRDYDRAIEYYQTAAEYQEKIQGKNNFDASLQNNIGVVYQEQGKYKESIPYFQKVLNEANLIDNNPKLYGLALNHLSYSRLKAGSTNGVENDLKESIAVLDSIENIPGLARAHYNFSEFYLAKRDTATAIQQAKLALNFARESNNNDRTLSTLQLLAKLQPELSSDYTRNYITLNDSLQQEERQVRNKFARIRFETDEFIAENLLLSRQKQLWTGIALAVLLLGVMSYFILDQRVKNQKLRFQQQQQAANHEIFNLMLAQNQKMEEGKKQEQKRISEELHDGVLGRMLGARMVLTGLNKRNGEDAESERKKAIDALQDVEKEIRAISHELSHAAYQKINNFIYSVKDLLSTVQKTGNFEYTFNYEPNFDWDSLKGNTKINLYRLIQESLQNCVKHSNCKHIELDLNVNENILTINVKDDGKGFAVKRGKKGIGMRNMASRVEKLNGNWNIESNIGQGTTVSFNVPLNKIPTKSASQTAPV</sequence>
<dbReference type="SMART" id="SM00387">
    <property type="entry name" value="HATPase_c"/>
    <property type="match status" value="1"/>
</dbReference>
<feature type="coiled-coil region" evidence="12">
    <location>
        <begin position="518"/>
        <end position="545"/>
    </location>
</feature>
<evidence type="ECO:0000259" key="14">
    <source>
        <dbReference type="PROSITE" id="PS50109"/>
    </source>
</evidence>
<accession>A0A3G2L6L0</accession>
<dbReference type="InterPro" id="IPR019734">
    <property type="entry name" value="TPR_rpt"/>
</dbReference>
<comment type="subcellular location">
    <subcellularLocation>
        <location evidence="2">Cell membrane</location>
        <topology evidence="2">Multi-pass membrane protein</topology>
    </subcellularLocation>
</comment>
<evidence type="ECO:0000256" key="3">
    <source>
        <dbReference type="ARBA" id="ARBA00012438"/>
    </source>
</evidence>
<evidence type="ECO:0000313" key="15">
    <source>
        <dbReference type="EMBL" id="AYN67912.1"/>
    </source>
</evidence>
<dbReference type="AlphaFoldDB" id="A0A3G2L6L0"/>
<dbReference type="Proteomes" id="UP000276309">
    <property type="component" value="Chromosome"/>
</dbReference>
<dbReference type="PANTHER" id="PTHR24421">
    <property type="entry name" value="NITRATE/NITRITE SENSOR PROTEIN NARX-RELATED"/>
    <property type="match status" value="1"/>
</dbReference>
<dbReference type="Gene3D" id="1.25.40.10">
    <property type="entry name" value="Tetratricopeptide repeat domain"/>
    <property type="match status" value="2"/>
</dbReference>
<dbReference type="InterPro" id="IPR011990">
    <property type="entry name" value="TPR-like_helical_dom_sf"/>
</dbReference>
<evidence type="ECO:0000256" key="4">
    <source>
        <dbReference type="ARBA" id="ARBA00022475"/>
    </source>
</evidence>
<feature type="transmembrane region" description="Helical" evidence="13">
    <location>
        <begin position="428"/>
        <end position="447"/>
    </location>
</feature>
<dbReference type="InterPro" id="IPR004358">
    <property type="entry name" value="Sig_transdc_His_kin-like_C"/>
</dbReference>
<evidence type="ECO:0000256" key="9">
    <source>
        <dbReference type="ARBA" id="ARBA00023012"/>
    </source>
</evidence>
<keyword evidence="10 13" id="KW-0472">Membrane</keyword>
<dbReference type="Pfam" id="PF13424">
    <property type="entry name" value="TPR_12"/>
    <property type="match status" value="1"/>
</dbReference>
<feature type="repeat" description="TPR" evidence="11">
    <location>
        <begin position="204"/>
        <end position="237"/>
    </location>
</feature>
<dbReference type="GO" id="GO:0005886">
    <property type="term" value="C:plasma membrane"/>
    <property type="evidence" value="ECO:0007669"/>
    <property type="project" value="UniProtKB-SubCell"/>
</dbReference>
<evidence type="ECO:0000256" key="7">
    <source>
        <dbReference type="ARBA" id="ARBA00022777"/>
    </source>
</evidence>
<dbReference type="EMBL" id="CP032050">
    <property type="protein sequence ID" value="AYN67912.1"/>
    <property type="molecule type" value="Genomic_DNA"/>
</dbReference>
<dbReference type="Pfam" id="PF02518">
    <property type="entry name" value="HATPase_c"/>
    <property type="match status" value="1"/>
</dbReference>
<dbReference type="PROSITE" id="PS50005">
    <property type="entry name" value="TPR"/>
    <property type="match status" value="2"/>
</dbReference>
<dbReference type="PROSITE" id="PS50109">
    <property type="entry name" value="HIS_KIN"/>
    <property type="match status" value="1"/>
</dbReference>
<dbReference type="GO" id="GO:0000160">
    <property type="term" value="P:phosphorelay signal transduction system"/>
    <property type="evidence" value="ECO:0007669"/>
    <property type="project" value="UniProtKB-KW"/>
</dbReference>
<dbReference type="OrthoDB" id="977000at2"/>
<evidence type="ECO:0000256" key="13">
    <source>
        <dbReference type="SAM" id="Phobius"/>
    </source>
</evidence>
<feature type="domain" description="Histidine kinase" evidence="14">
    <location>
        <begin position="490"/>
        <end position="684"/>
    </location>
</feature>
<proteinExistence type="predicted"/>
<dbReference type="InterPro" id="IPR003594">
    <property type="entry name" value="HATPase_dom"/>
</dbReference>
<reference evidence="15 16" key="1">
    <citation type="submission" date="2018-08" db="EMBL/GenBank/DDBJ databases">
        <title>The reduced genetic potential of extracellular carbohydrate catabolism in Euzebyella marina RN62, a Flavobacteriia bacterium isolated from the hadal water.</title>
        <authorList>
            <person name="Xue C."/>
        </authorList>
    </citation>
    <scope>NUCLEOTIDE SEQUENCE [LARGE SCALE GENOMIC DNA]</scope>
    <source>
        <strain evidence="15 16">RN62</strain>
    </source>
</reference>
<keyword evidence="11" id="KW-0802">TPR repeat</keyword>